<protein>
    <submittedName>
        <fullName evidence="7">DNA polymerase V</fullName>
    </submittedName>
</protein>
<dbReference type="SUPFAM" id="SSF56672">
    <property type="entry name" value="DNA/RNA polymerases"/>
    <property type="match status" value="1"/>
</dbReference>
<proteinExistence type="inferred from homology"/>
<name>A0A1T4KL54_9FIRM</name>
<keyword evidence="5" id="KW-0239">DNA-directed DNA polymerase</keyword>
<dbReference type="GO" id="GO:0009432">
    <property type="term" value="P:SOS response"/>
    <property type="evidence" value="ECO:0007669"/>
    <property type="project" value="TreeGrafter"/>
</dbReference>
<accession>A0A1T4KL54</accession>
<dbReference type="InterPro" id="IPR050116">
    <property type="entry name" value="DNA_polymerase-Y"/>
</dbReference>
<keyword evidence="4" id="KW-0227">DNA damage</keyword>
<dbReference type="Gene3D" id="1.10.150.20">
    <property type="entry name" value="5' to 3' exonuclease, C-terminal subdomain"/>
    <property type="match status" value="1"/>
</dbReference>
<gene>
    <name evidence="7" type="ORF">SAMN02745110_00445</name>
</gene>
<keyword evidence="8" id="KW-1185">Reference proteome</keyword>
<dbReference type="Pfam" id="PF11799">
    <property type="entry name" value="IMS_C"/>
    <property type="match status" value="1"/>
</dbReference>
<dbReference type="RefSeq" id="WP_078786121.1">
    <property type="nucleotide sequence ID" value="NZ_FMTO01000003.1"/>
</dbReference>
<evidence type="ECO:0000256" key="2">
    <source>
        <dbReference type="ARBA" id="ARBA00022457"/>
    </source>
</evidence>
<dbReference type="InterPro" id="IPR001126">
    <property type="entry name" value="UmuC"/>
</dbReference>
<dbReference type="Pfam" id="PF00817">
    <property type="entry name" value="IMS"/>
    <property type="match status" value="1"/>
</dbReference>
<dbReference type="GO" id="GO:0003684">
    <property type="term" value="F:damaged DNA binding"/>
    <property type="evidence" value="ECO:0007669"/>
    <property type="project" value="InterPro"/>
</dbReference>
<feature type="domain" description="UmuC" evidence="6">
    <location>
        <begin position="13"/>
        <end position="218"/>
    </location>
</feature>
<dbReference type="PANTHER" id="PTHR11076">
    <property type="entry name" value="DNA REPAIR POLYMERASE UMUC / TRANSFERASE FAMILY MEMBER"/>
    <property type="match status" value="1"/>
</dbReference>
<sequence>MEKFSKTNKNRCYICIDLKSFYASVECRERGLDPLTTKLLVADESRTDKTICLAVSPALKAYGIPGRARLFEAKQKLREVERTTGEKVDFIIAPPQMARYLKVSSDIYAIYLKYIAPEDMHVYSIDEVFIDVTDYLTLYGLTAHELTMRMIKDVLKNTGITATAGIGTNLYLAKIAMDIVAKHCQADKDGVRIAELNEQTFREQMWNYTPITDIWRIGPGTAKRLMENGMFTMGDVARMSLINENRLYNIFGIDAEILIDHAWGIEPTTMKNIKNYKAGNRSISSGQVLQSPYPADKARIVFFEMVDSLVYDLVDKGLVTDGIGVDIGYDRESVDSGFYKGETHTDRYGRSIPKQAHGTVRLGSHTSSGSIITEAAMNLFDKIINKNLTVRRLNISANNVLPEEEGSYQYDIFTSPEALQEEKNLQEAMLSIRKKFGNNAVLRGTSLMEGATAKDRNSQIGGHKA</sequence>
<dbReference type="InterPro" id="IPR017961">
    <property type="entry name" value="DNA_pol_Y-fam_little_finger"/>
</dbReference>
<dbReference type="OrthoDB" id="9808813at2"/>
<dbReference type="GO" id="GO:0006281">
    <property type="term" value="P:DNA repair"/>
    <property type="evidence" value="ECO:0007669"/>
    <property type="project" value="InterPro"/>
</dbReference>
<evidence type="ECO:0000256" key="5">
    <source>
        <dbReference type="ARBA" id="ARBA00022932"/>
    </source>
</evidence>
<dbReference type="InterPro" id="IPR043128">
    <property type="entry name" value="Rev_trsase/Diguanyl_cyclase"/>
</dbReference>
<dbReference type="GO" id="GO:0005829">
    <property type="term" value="C:cytosol"/>
    <property type="evidence" value="ECO:0007669"/>
    <property type="project" value="TreeGrafter"/>
</dbReference>
<evidence type="ECO:0000313" key="8">
    <source>
        <dbReference type="Proteomes" id="UP000189857"/>
    </source>
</evidence>
<dbReference type="InterPro" id="IPR043502">
    <property type="entry name" value="DNA/RNA_pol_sf"/>
</dbReference>
<dbReference type="GO" id="GO:0042276">
    <property type="term" value="P:error-prone translesion synthesis"/>
    <property type="evidence" value="ECO:0007669"/>
    <property type="project" value="TreeGrafter"/>
</dbReference>
<dbReference type="PROSITE" id="PS50173">
    <property type="entry name" value="UMUC"/>
    <property type="match status" value="1"/>
</dbReference>
<evidence type="ECO:0000256" key="4">
    <source>
        <dbReference type="ARBA" id="ARBA00022763"/>
    </source>
</evidence>
<dbReference type="AlphaFoldDB" id="A0A1T4KL54"/>
<reference evidence="7 8" key="1">
    <citation type="submission" date="2017-02" db="EMBL/GenBank/DDBJ databases">
        <authorList>
            <person name="Peterson S.W."/>
        </authorList>
    </citation>
    <scope>NUCLEOTIDE SEQUENCE [LARGE SCALE GENOMIC DNA]</scope>
    <source>
        <strain evidence="7 8">ATCC 17233</strain>
    </source>
</reference>
<dbReference type="Gene3D" id="3.40.1170.60">
    <property type="match status" value="1"/>
</dbReference>
<comment type="similarity">
    <text evidence="1">Belongs to the DNA polymerase type-Y family.</text>
</comment>
<evidence type="ECO:0000259" key="6">
    <source>
        <dbReference type="PROSITE" id="PS50173"/>
    </source>
</evidence>
<keyword evidence="3" id="KW-0548">Nucleotidyltransferase</keyword>
<dbReference type="Gene3D" id="3.30.70.270">
    <property type="match status" value="1"/>
</dbReference>
<evidence type="ECO:0000256" key="1">
    <source>
        <dbReference type="ARBA" id="ARBA00010945"/>
    </source>
</evidence>
<keyword evidence="2" id="KW-0515">Mutator protein</keyword>
<keyword evidence="5" id="KW-0808">Transferase</keyword>
<evidence type="ECO:0000313" key="7">
    <source>
        <dbReference type="EMBL" id="SJZ43093.1"/>
    </source>
</evidence>
<dbReference type="Proteomes" id="UP000189857">
    <property type="component" value="Unassembled WGS sequence"/>
</dbReference>
<dbReference type="EMBL" id="FUXA01000004">
    <property type="protein sequence ID" value="SJZ43093.1"/>
    <property type="molecule type" value="Genomic_DNA"/>
</dbReference>
<dbReference type="PANTHER" id="PTHR11076:SF35">
    <property type="entry name" value="DNA REPAIR PROTEIN HOMOLOG YOBH"/>
    <property type="match status" value="1"/>
</dbReference>
<organism evidence="7 8">
    <name type="scientific">Eubacterium ruminantium</name>
    <dbReference type="NCBI Taxonomy" id="42322"/>
    <lineage>
        <taxon>Bacteria</taxon>
        <taxon>Bacillati</taxon>
        <taxon>Bacillota</taxon>
        <taxon>Clostridia</taxon>
        <taxon>Eubacteriales</taxon>
        <taxon>Eubacteriaceae</taxon>
        <taxon>Eubacterium</taxon>
    </lineage>
</organism>
<evidence type="ECO:0000256" key="3">
    <source>
        <dbReference type="ARBA" id="ARBA00022695"/>
    </source>
</evidence>
<dbReference type="GO" id="GO:0003887">
    <property type="term" value="F:DNA-directed DNA polymerase activity"/>
    <property type="evidence" value="ECO:0007669"/>
    <property type="project" value="UniProtKB-KW"/>
</dbReference>